<proteinExistence type="predicted"/>
<dbReference type="SUPFAM" id="SSF52540">
    <property type="entry name" value="P-loop containing nucleoside triphosphate hydrolases"/>
    <property type="match status" value="2"/>
</dbReference>
<keyword evidence="3" id="KW-1185">Reference proteome</keyword>
<dbReference type="Proteomes" id="UP001597169">
    <property type="component" value="Unassembled WGS sequence"/>
</dbReference>
<sequence>MKIKFKHQQFQQDAVKSIIDVFQGQPNESSRFTLDKGRRQKSVEQVDLFQGMGSEIDYGFKNNPIKLIDHEVLTNIQTVQRQNGLKLSERLEGKYNLTVEMETGTGKTYTYIRTMFELYKKYGWSKFIIVVPSIAIREGVLKTFQITEEHFMSEYGSKARCFVYNSKQLLQIEQFASNAGINVMIINSQAFAARGQDARRIYMELDDFNSRRPIDVIASTNPILIIDEPQSVEGAKGKATREGIKLFNPLITLRYSATHREDYNKVYRLDALDAYNMKLVKKISVKGISVKGTNGTNSYVYLEGIDVSDKHAPVARLEYEKRTKTGLTKVSKKIETGDDLYQLSENLEQYRGYKVSEINGQNNSISFINGVSLYAGDVQGDVSELHFRRIQIRETLKSHFEKERVLFHKGIKVLSLFFIDEVAKYRQYGKDGSEQNGYYADIFEEEYTELLNEQLSLFADDPYVQYLNSIQVKATHKGYFSIDKKSRRFVDSKVSAKETDSDDADAYDLIMRDKERLLSFEEPTRFIFSHSALKEGWDNPNVFQICTLKHSDSTIKKRQEVGRGLRLCVNRYGERIDSSVQGIDVHEINALTVVASESYEQFAKQLQSEIAATLSDRPRKADSGFFLEKVLVNARGEQLKIDDRLATKLQNAFIRNGYTDDDYNLTDAYFAAVEEQTIKLPEELNEHQEQLIELVKSIYVEGKSDMTNDDRKNTIPSITVNSNFHKKEFKELWSRINKRSVYTVQFDSEELVRKCIMAIDMSLDVPSIRYSIKHGEMNEIESRDQLKQGGAFIQRETQTEYVHGAATSKIKYDLIGKLMDETKLTRKTVVAIMKGIKQAKFMLFQKNPEEFILRASRLINEQKATTIIESITYDVINDTFDTDVFTKNTLKGQLGQNAIAVEKHIYDYVVTDSKIERAFAKELDTSKEVNIYAKLPRGFYIPTPVGDYNPDWAIVFKEGDVKHIYFIAETKGSLDSMELREVEKAKIECARRHFAKLNSDQLKYDVVNSYEKLMEIVKG</sequence>
<keyword evidence="2" id="KW-0378">Hydrolase</keyword>
<dbReference type="Pfam" id="PF04851">
    <property type="entry name" value="ResIII"/>
    <property type="match status" value="1"/>
</dbReference>
<dbReference type="GO" id="GO:0004519">
    <property type="term" value="F:endonuclease activity"/>
    <property type="evidence" value="ECO:0007669"/>
    <property type="project" value="UniProtKB-KW"/>
</dbReference>
<dbReference type="RefSeq" id="WP_379292327.1">
    <property type="nucleotide sequence ID" value="NZ_JBHTKX010000001.1"/>
</dbReference>
<dbReference type="Gene3D" id="3.40.50.300">
    <property type="entry name" value="P-loop containing nucleotide triphosphate hydrolases"/>
    <property type="match status" value="2"/>
</dbReference>
<name>A0ABW3PUG7_9BACL</name>
<dbReference type="InterPro" id="IPR027417">
    <property type="entry name" value="P-loop_NTPase"/>
</dbReference>
<feature type="domain" description="Helicase ATP-binding" evidence="1">
    <location>
        <begin position="88"/>
        <end position="277"/>
    </location>
</feature>
<dbReference type="Pfam" id="PF19778">
    <property type="entry name" value="RE_endonuc"/>
    <property type="match status" value="1"/>
</dbReference>
<dbReference type="EMBL" id="JBHTKX010000001">
    <property type="protein sequence ID" value="MFD1127637.1"/>
    <property type="molecule type" value="Genomic_DNA"/>
</dbReference>
<dbReference type="InterPro" id="IPR014001">
    <property type="entry name" value="Helicase_ATP-bd"/>
</dbReference>
<dbReference type="PANTHER" id="PTHR47396:SF1">
    <property type="entry name" value="ATP-DEPENDENT HELICASE IRC3-RELATED"/>
    <property type="match status" value="1"/>
</dbReference>
<evidence type="ECO:0000259" key="1">
    <source>
        <dbReference type="PROSITE" id="PS51192"/>
    </source>
</evidence>
<evidence type="ECO:0000313" key="3">
    <source>
        <dbReference type="Proteomes" id="UP001597169"/>
    </source>
</evidence>
<keyword evidence="2" id="KW-0540">Nuclease</keyword>
<dbReference type="InterPro" id="IPR006935">
    <property type="entry name" value="Helicase/UvrB_N"/>
</dbReference>
<organism evidence="2 3">
    <name type="scientific">Paenibacillus provencensis</name>
    <dbReference type="NCBI Taxonomy" id="441151"/>
    <lineage>
        <taxon>Bacteria</taxon>
        <taxon>Bacillati</taxon>
        <taxon>Bacillota</taxon>
        <taxon>Bacilli</taxon>
        <taxon>Bacillales</taxon>
        <taxon>Paenibacillaceae</taxon>
        <taxon>Paenibacillus</taxon>
    </lineage>
</organism>
<dbReference type="InterPro" id="IPR050742">
    <property type="entry name" value="Helicase_Restrict-Modif_Enz"/>
</dbReference>
<gene>
    <name evidence="2" type="ORF">ACFQ3J_05520</name>
</gene>
<keyword evidence="2" id="KW-0255">Endonuclease</keyword>
<dbReference type="PROSITE" id="PS51192">
    <property type="entry name" value="HELICASE_ATP_BIND_1"/>
    <property type="match status" value="1"/>
</dbReference>
<comment type="caution">
    <text evidence="2">The sequence shown here is derived from an EMBL/GenBank/DDBJ whole genome shotgun (WGS) entry which is preliminary data.</text>
</comment>
<dbReference type="PANTHER" id="PTHR47396">
    <property type="entry name" value="TYPE I RESTRICTION ENZYME ECOKI R PROTEIN"/>
    <property type="match status" value="1"/>
</dbReference>
<evidence type="ECO:0000313" key="2">
    <source>
        <dbReference type="EMBL" id="MFD1127637.1"/>
    </source>
</evidence>
<dbReference type="InterPro" id="IPR045572">
    <property type="entry name" value="RE_endonuc_C"/>
</dbReference>
<reference evidence="3" key="1">
    <citation type="journal article" date="2019" name="Int. J. Syst. Evol. Microbiol.">
        <title>The Global Catalogue of Microorganisms (GCM) 10K type strain sequencing project: providing services to taxonomists for standard genome sequencing and annotation.</title>
        <authorList>
            <consortium name="The Broad Institute Genomics Platform"/>
            <consortium name="The Broad Institute Genome Sequencing Center for Infectious Disease"/>
            <person name="Wu L."/>
            <person name="Ma J."/>
        </authorList>
    </citation>
    <scope>NUCLEOTIDE SEQUENCE [LARGE SCALE GENOMIC DNA]</scope>
    <source>
        <strain evidence="3">CCUG 53519</strain>
    </source>
</reference>
<protein>
    <submittedName>
        <fullName evidence="2">Type III restriction-modification system endonuclease</fullName>
    </submittedName>
</protein>
<accession>A0ABW3PUG7</accession>